<dbReference type="Proteomes" id="UP001153555">
    <property type="component" value="Unassembled WGS sequence"/>
</dbReference>
<protein>
    <submittedName>
        <fullName evidence="2">Uncharacterized protein</fullName>
    </submittedName>
</protein>
<feature type="non-terminal residue" evidence="2">
    <location>
        <position position="64"/>
    </location>
</feature>
<proteinExistence type="predicted"/>
<sequence length="64" mass="7600">RFRRLSLVLFTIFFLLSFIISNREQGLHSDFAIAFWIQSCLSDYHSSSINRKFSIHLIHGYVCF</sequence>
<evidence type="ECO:0000256" key="1">
    <source>
        <dbReference type="SAM" id="SignalP"/>
    </source>
</evidence>
<keyword evidence="1" id="KW-0732">Signal</keyword>
<dbReference type="EMBL" id="CACSLK010027388">
    <property type="protein sequence ID" value="CAA0826227.1"/>
    <property type="molecule type" value="Genomic_DNA"/>
</dbReference>
<keyword evidence="3" id="KW-1185">Reference proteome</keyword>
<reference evidence="2" key="1">
    <citation type="submission" date="2019-12" db="EMBL/GenBank/DDBJ databases">
        <authorList>
            <person name="Scholes J."/>
        </authorList>
    </citation>
    <scope>NUCLEOTIDE SEQUENCE</scope>
</reference>
<gene>
    <name evidence="2" type="ORF">SHERM_22613</name>
</gene>
<name>A0A9N7N9H7_STRHE</name>
<feature type="chain" id="PRO_5040150076" evidence="1">
    <location>
        <begin position="22"/>
        <end position="64"/>
    </location>
</feature>
<feature type="signal peptide" evidence="1">
    <location>
        <begin position="1"/>
        <end position="21"/>
    </location>
</feature>
<evidence type="ECO:0000313" key="3">
    <source>
        <dbReference type="Proteomes" id="UP001153555"/>
    </source>
</evidence>
<comment type="caution">
    <text evidence="2">The sequence shown here is derived from an EMBL/GenBank/DDBJ whole genome shotgun (WGS) entry which is preliminary data.</text>
</comment>
<evidence type="ECO:0000313" key="2">
    <source>
        <dbReference type="EMBL" id="CAA0826227.1"/>
    </source>
</evidence>
<accession>A0A9N7N9H7</accession>
<organism evidence="2 3">
    <name type="scientific">Striga hermonthica</name>
    <name type="common">Purple witchweed</name>
    <name type="synonym">Buchnera hermonthica</name>
    <dbReference type="NCBI Taxonomy" id="68872"/>
    <lineage>
        <taxon>Eukaryota</taxon>
        <taxon>Viridiplantae</taxon>
        <taxon>Streptophyta</taxon>
        <taxon>Embryophyta</taxon>
        <taxon>Tracheophyta</taxon>
        <taxon>Spermatophyta</taxon>
        <taxon>Magnoliopsida</taxon>
        <taxon>eudicotyledons</taxon>
        <taxon>Gunneridae</taxon>
        <taxon>Pentapetalae</taxon>
        <taxon>asterids</taxon>
        <taxon>lamiids</taxon>
        <taxon>Lamiales</taxon>
        <taxon>Orobanchaceae</taxon>
        <taxon>Buchnereae</taxon>
        <taxon>Striga</taxon>
    </lineage>
</organism>
<feature type="non-terminal residue" evidence="2">
    <location>
        <position position="1"/>
    </location>
</feature>
<dbReference type="AlphaFoldDB" id="A0A9N7N9H7"/>